<dbReference type="AlphaFoldDB" id="A0A937RK90"/>
<dbReference type="EMBL" id="JAEACQ010000281">
    <property type="protein sequence ID" value="MBL7631702.1"/>
    <property type="molecule type" value="Genomic_DNA"/>
</dbReference>
<comment type="caution">
    <text evidence="10">The sequence shown here is derived from an EMBL/GenBank/DDBJ whole genome shotgun (WGS) entry which is preliminary data.</text>
</comment>
<dbReference type="Proteomes" id="UP000604475">
    <property type="component" value="Unassembled WGS sequence"/>
</dbReference>
<dbReference type="PANTHER" id="PTHR43292:SF3">
    <property type="entry name" value="ACYL-COA DEHYDROGENASE FADE29"/>
    <property type="match status" value="1"/>
</dbReference>
<evidence type="ECO:0000256" key="1">
    <source>
        <dbReference type="ARBA" id="ARBA00001974"/>
    </source>
</evidence>
<evidence type="ECO:0000259" key="9">
    <source>
        <dbReference type="Pfam" id="PF02771"/>
    </source>
</evidence>
<dbReference type="Gene3D" id="1.20.140.10">
    <property type="entry name" value="Butyryl-CoA Dehydrogenase, subunit A, domain 3"/>
    <property type="match status" value="1"/>
</dbReference>
<gene>
    <name evidence="10" type="ORF">I7412_31995</name>
</gene>
<dbReference type="InterPro" id="IPR052161">
    <property type="entry name" value="Mycobact_Acyl-CoA_DH"/>
</dbReference>
<feature type="domain" description="Acyl-CoA dehydrogenase/oxidase C-terminal" evidence="7">
    <location>
        <begin position="240"/>
        <end position="393"/>
    </location>
</feature>
<dbReference type="PANTHER" id="PTHR43292">
    <property type="entry name" value="ACYL-COA DEHYDROGENASE"/>
    <property type="match status" value="1"/>
</dbReference>
<dbReference type="Pfam" id="PF02771">
    <property type="entry name" value="Acyl-CoA_dh_N"/>
    <property type="match status" value="1"/>
</dbReference>
<keyword evidence="3 6" id="KW-0285">Flavoprotein</keyword>
<evidence type="ECO:0000256" key="6">
    <source>
        <dbReference type="RuleBase" id="RU362125"/>
    </source>
</evidence>
<dbReference type="Gene3D" id="1.10.540.10">
    <property type="entry name" value="Acyl-CoA dehydrogenase/oxidase, N-terminal domain"/>
    <property type="match status" value="1"/>
</dbReference>
<dbReference type="InterPro" id="IPR013786">
    <property type="entry name" value="AcylCoA_DH/ox_N"/>
</dbReference>
<feature type="domain" description="Acyl-CoA oxidase/dehydrogenase middle" evidence="8">
    <location>
        <begin position="134"/>
        <end position="228"/>
    </location>
</feature>
<dbReference type="GO" id="GO:0016627">
    <property type="term" value="F:oxidoreductase activity, acting on the CH-CH group of donors"/>
    <property type="evidence" value="ECO:0007669"/>
    <property type="project" value="InterPro"/>
</dbReference>
<evidence type="ECO:0000256" key="4">
    <source>
        <dbReference type="ARBA" id="ARBA00022827"/>
    </source>
</evidence>
<sequence>MTDEVSDGASGLDEFRAEARAWLAANLERRPAGVRDGGEARGDEEVAAARPLQRKLFDGGYAGLSFPREYGGRGLTGHHERVFVEESRGYLTPHFGGAGHVTFTAIARSMLAHASPEFLRRHIPPILKGERLWCQFYSEPEAGSDLAGIRTTARREGDRWVLNGSKIWSTGAHQADYAMCLARTDWDVPKHRGLTWFAVPTDARGVTVRPIRQINGESGFCEAFLDDVVVSDEDIIGEVNQGWSVAQTMLVYERGAGSSGGARVEPRVLAPELVALARKVGRLDDPLARQAIARAHVNEFAQYHLGLRIAARLRSSATPQPAVAAYGKLAAGVLSPIRARLTVEIGGAEALTWPRGADETATQPATSYLNGRMVAIAAGTNEVQRNGIGERVLGLPREPSFDARKPFRDVVRDARTWDGRIG</sequence>
<dbReference type="InterPro" id="IPR009100">
    <property type="entry name" value="AcylCoA_DH/oxidase_NM_dom_sf"/>
</dbReference>
<dbReference type="InterPro" id="IPR046373">
    <property type="entry name" value="Acyl-CoA_Oxase/DH_mid-dom_sf"/>
</dbReference>
<proteinExistence type="inferred from homology"/>
<dbReference type="InterPro" id="IPR006091">
    <property type="entry name" value="Acyl-CoA_Oxase/DH_mid-dom"/>
</dbReference>
<evidence type="ECO:0000313" key="11">
    <source>
        <dbReference type="Proteomes" id="UP000604475"/>
    </source>
</evidence>
<dbReference type="InterPro" id="IPR009075">
    <property type="entry name" value="AcylCo_DH/oxidase_C"/>
</dbReference>
<comment type="cofactor">
    <cofactor evidence="1 6">
        <name>FAD</name>
        <dbReference type="ChEBI" id="CHEBI:57692"/>
    </cofactor>
</comment>
<evidence type="ECO:0000313" key="10">
    <source>
        <dbReference type="EMBL" id="MBL7631702.1"/>
    </source>
</evidence>
<dbReference type="SUPFAM" id="SSF56645">
    <property type="entry name" value="Acyl-CoA dehydrogenase NM domain-like"/>
    <property type="match status" value="1"/>
</dbReference>
<protein>
    <submittedName>
        <fullName evidence="10">Acyl-CoA dehydrogenase family protein</fullName>
    </submittedName>
</protein>
<dbReference type="Gene3D" id="2.40.110.10">
    <property type="entry name" value="Butyryl-CoA Dehydrogenase, subunit A, domain 2"/>
    <property type="match status" value="1"/>
</dbReference>
<keyword evidence="11" id="KW-1185">Reference proteome</keyword>
<dbReference type="GO" id="GO:0005886">
    <property type="term" value="C:plasma membrane"/>
    <property type="evidence" value="ECO:0007669"/>
    <property type="project" value="TreeGrafter"/>
</dbReference>
<evidence type="ECO:0000256" key="2">
    <source>
        <dbReference type="ARBA" id="ARBA00009347"/>
    </source>
</evidence>
<dbReference type="FunFam" id="2.40.110.10:FF:000011">
    <property type="entry name" value="Acyl-CoA dehydrogenase FadE34"/>
    <property type="match status" value="1"/>
</dbReference>
<comment type="similarity">
    <text evidence="2 6">Belongs to the acyl-CoA dehydrogenase family.</text>
</comment>
<dbReference type="Pfam" id="PF00441">
    <property type="entry name" value="Acyl-CoA_dh_1"/>
    <property type="match status" value="1"/>
</dbReference>
<feature type="domain" description="Acyl-CoA dehydrogenase/oxidase N-terminal" evidence="9">
    <location>
        <begin position="14"/>
        <end position="130"/>
    </location>
</feature>
<evidence type="ECO:0000256" key="3">
    <source>
        <dbReference type="ARBA" id="ARBA00022630"/>
    </source>
</evidence>
<evidence type="ECO:0000259" key="7">
    <source>
        <dbReference type="Pfam" id="PF00441"/>
    </source>
</evidence>
<organism evidence="10 11">
    <name type="scientific">Frankia nepalensis</name>
    <dbReference type="NCBI Taxonomy" id="1836974"/>
    <lineage>
        <taxon>Bacteria</taxon>
        <taxon>Bacillati</taxon>
        <taxon>Actinomycetota</taxon>
        <taxon>Actinomycetes</taxon>
        <taxon>Frankiales</taxon>
        <taxon>Frankiaceae</taxon>
        <taxon>Frankia</taxon>
    </lineage>
</organism>
<evidence type="ECO:0000259" key="8">
    <source>
        <dbReference type="Pfam" id="PF02770"/>
    </source>
</evidence>
<dbReference type="InterPro" id="IPR036250">
    <property type="entry name" value="AcylCo_DH-like_C"/>
</dbReference>
<evidence type="ECO:0000256" key="5">
    <source>
        <dbReference type="ARBA" id="ARBA00023002"/>
    </source>
</evidence>
<dbReference type="RefSeq" id="WP_203005941.1">
    <property type="nucleotide sequence ID" value="NZ_JADWYU010000192.1"/>
</dbReference>
<dbReference type="InterPro" id="IPR037069">
    <property type="entry name" value="AcylCoA_DH/ox_N_sf"/>
</dbReference>
<accession>A0A937RK90</accession>
<reference evidence="10" key="1">
    <citation type="submission" date="2020-12" db="EMBL/GenBank/DDBJ databases">
        <title>Genomic characterization of non-nitrogen-fixing Frankia strains.</title>
        <authorList>
            <person name="Carlos-Shanley C."/>
            <person name="Guerra T."/>
            <person name="Hahn D."/>
        </authorList>
    </citation>
    <scope>NUCLEOTIDE SEQUENCE</scope>
    <source>
        <strain evidence="10">CN6</strain>
    </source>
</reference>
<dbReference type="Pfam" id="PF02770">
    <property type="entry name" value="Acyl-CoA_dh_M"/>
    <property type="match status" value="1"/>
</dbReference>
<dbReference type="GO" id="GO:0050660">
    <property type="term" value="F:flavin adenine dinucleotide binding"/>
    <property type="evidence" value="ECO:0007669"/>
    <property type="project" value="InterPro"/>
</dbReference>
<keyword evidence="4 6" id="KW-0274">FAD</keyword>
<keyword evidence="5 6" id="KW-0560">Oxidoreductase</keyword>
<dbReference type="SUPFAM" id="SSF47203">
    <property type="entry name" value="Acyl-CoA dehydrogenase C-terminal domain-like"/>
    <property type="match status" value="1"/>
</dbReference>
<name>A0A937RK90_9ACTN</name>